<comment type="caution">
    <text evidence="2">The sequence shown here is derived from an EMBL/GenBank/DDBJ whole genome shotgun (WGS) entry which is preliminary data.</text>
</comment>
<keyword evidence="3" id="KW-1185">Reference proteome</keyword>
<gene>
    <name evidence="2" type="ORF">ASNO1_00030</name>
</gene>
<evidence type="ECO:0000256" key="1">
    <source>
        <dbReference type="SAM" id="MobiDB-lite"/>
    </source>
</evidence>
<feature type="compositionally biased region" description="Basic and acidic residues" evidence="1">
    <location>
        <begin position="1"/>
        <end position="10"/>
    </location>
</feature>
<feature type="region of interest" description="Disordered" evidence="1">
    <location>
        <begin position="1"/>
        <end position="67"/>
    </location>
</feature>
<accession>A0ABQ6QJ65</accession>
<dbReference type="EMBL" id="BTTX01000001">
    <property type="protein sequence ID" value="GMU03751.1"/>
    <property type="molecule type" value="Genomic_DNA"/>
</dbReference>
<evidence type="ECO:0000313" key="2">
    <source>
        <dbReference type="EMBL" id="GMU03751.1"/>
    </source>
</evidence>
<proteinExistence type="predicted"/>
<sequence>MAEQPLHGDDIDALSPKEVGRERVAQDVGGDVGDAGERLVSRDDAPYGGRGAGLTSASRKERLATGGASLEVRGEDAPRVHVERDRALTESFAANVDAALALADGEVLELELHELVLANAGAEEEFADGLLAESPVLPNGAQEAPQVRDGEGLADGNFNGGQREVDDGRGPAVAGSDEEGEEVGEASAPTIEGRGLLPRAARGREEGAHIGRANPGRKVGALLRGEEGEEGPNVAQLGAGGVGRPARLHQFRAEQLQHLRSR</sequence>
<dbReference type="Proteomes" id="UP001342631">
    <property type="component" value="Unassembled WGS sequence"/>
</dbReference>
<reference evidence="2 3" key="1">
    <citation type="journal article" date="2024" name="Arch. Microbiol.">
        <title>Corallococcus caeni sp. nov., a novel myxobacterium isolated from activated sludge.</title>
        <authorList>
            <person name="Tomita S."/>
            <person name="Nakai R."/>
            <person name="Kuroda K."/>
            <person name="Kurashita H."/>
            <person name="Hatamoto M."/>
            <person name="Yamaguchi T."/>
            <person name="Narihiro T."/>
        </authorList>
    </citation>
    <scope>NUCLEOTIDE SEQUENCE [LARGE SCALE GENOMIC DNA]</scope>
    <source>
        <strain evidence="2 3">NO1</strain>
    </source>
</reference>
<evidence type="ECO:0000313" key="3">
    <source>
        <dbReference type="Proteomes" id="UP001342631"/>
    </source>
</evidence>
<feature type="compositionally biased region" description="Basic and acidic residues" evidence="1">
    <location>
        <begin position="35"/>
        <end position="45"/>
    </location>
</feature>
<feature type="region of interest" description="Disordered" evidence="1">
    <location>
        <begin position="136"/>
        <end position="245"/>
    </location>
</feature>
<protein>
    <submittedName>
        <fullName evidence="2">Uncharacterized protein</fullName>
    </submittedName>
</protein>
<name>A0ABQ6QJ65_9BACT</name>
<organism evidence="2 3">
    <name type="scientific">Corallococcus caeni</name>
    <dbReference type="NCBI Taxonomy" id="3082388"/>
    <lineage>
        <taxon>Bacteria</taxon>
        <taxon>Pseudomonadati</taxon>
        <taxon>Myxococcota</taxon>
        <taxon>Myxococcia</taxon>
        <taxon>Myxococcales</taxon>
        <taxon>Cystobacterineae</taxon>
        <taxon>Myxococcaceae</taxon>
        <taxon>Corallococcus</taxon>
    </lineage>
</organism>